<dbReference type="InterPro" id="IPR027417">
    <property type="entry name" value="P-loop_NTPase"/>
</dbReference>
<dbReference type="SUPFAM" id="SSF52540">
    <property type="entry name" value="P-loop containing nucleoside triphosphate hydrolases"/>
    <property type="match status" value="1"/>
</dbReference>
<dbReference type="Proteomes" id="UP000244384">
    <property type="component" value="Chromosome"/>
</dbReference>
<keyword evidence="2" id="KW-0547">Nucleotide-binding</keyword>
<evidence type="ECO:0000313" key="4">
    <source>
        <dbReference type="EMBL" id="AWB92838.1"/>
    </source>
</evidence>
<dbReference type="InterPro" id="IPR003593">
    <property type="entry name" value="AAA+_ATPase"/>
</dbReference>
<evidence type="ECO:0000313" key="5">
    <source>
        <dbReference type="Proteomes" id="UP000244384"/>
    </source>
</evidence>
<organism evidence="4 5">
    <name type="scientific">Aeromicrobium chenweiae</name>
    <dbReference type="NCBI Taxonomy" id="2079793"/>
    <lineage>
        <taxon>Bacteria</taxon>
        <taxon>Bacillati</taxon>
        <taxon>Actinomycetota</taxon>
        <taxon>Actinomycetes</taxon>
        <taxon>Propionibacteriales</taxon>
        <taxon>Nocardioidaceae</taxon>
        <taxon>Aeromicrobium</taxon>
    </lineage>
</organism>
<evidence type="ECO:0000256" key="2">
    <source>
        <dbReference type="ARBA" id="ARBA00022741"/>
    </source>
</evidence>
<proteinExistence type="predicted"/>
<name>A0A2S0WNB6_9ACTN</name>
<accession>A0A2S0WNB6</accession>
<dbReference type="CDD" id="cd03235">
    <property type="entry name" value="ABC_Metallic_Cations"/>
    <property type="match status" value="1"/>
</dbReference>
<protein>
    <submittedName>
        <fullName evidence="4">ABC transporter</fullName>
    </submittedName>
</protein>
<dbReference type="InterPro" id="IPR003439">
    <property type="entry name" value="ABC_transporter-like_ATP-bd"/>
</dbReference>
<dbReference type="SMART" id="SM00382">
    <property type="entry name" value="AAA"/>
    <property type="match status" value="1"/>
</dbReference>
<dbReference type="PROSITE" id="PS00211">
    <property type="entry name" value="ABC_TRANSPORTER_1"/>
    <property type="match status" value="1"/>
</dbReference>
<dbReference type="GO" id="GO:0005524">
    <property type="term" value="F:ATP binding"/>
    <property type="evidence" value="ECO:0007669"/>
    <property type="project" value="UniProtKB-KW"/>
</dbReference>
<evidence type="ECO:0000256" key="1">
    <source>
        <dbReference type="ARBA" id="ARBA00022448"/>
    </source>
</evidence>
<keyword evidence="3" id="KW-0067">ATP-binding</keyword>
<dbReference type="PROSITE" id="PS50893">
    <property type="entry name" value="ABC_TRANSPORTER_2"/>
    <property type="match status" value="1"/>
</dbReference>
<dbReference type="InterPro" id="IPR050153">
    <property type="entry name" value="Metal_Ion_Import_ABC"/>
</dbReference>
<dbReference type="AlphaFoldDB" id="A0A2S0WNB6"/>
<evidence type="ECO:0000256" key="3">
    <source>
        <dbReference type="ARBA" id="ARBA00022840"/>
    </source>
</evidence>
<keyword evidence="1" id="KW-0813">Transport</keyword>
<dbReference type="PANTHER" id="PTHR42734">
    <property type="entry name" value="METAL TRANSPORT SYSTEM ATP-BINDING PROTEIN TM_0124-RELATED"/>
    <property type="match status" value="1"/>
</dbReference>
<sequence>MTEQPLAVRGMTVTLDGRPVLRQVDLDVFAGEFVTLLGPNGSGKSTLVRAAIGLVPMASGTVELFGTRLEHFKDRARLGYVPQRSRAVAGVPATVQEVVMSGRLAHRRFFGGRTKADVRAVDAAISRVGMATRTRSALSELSGGQQQRVMIARALASEAELLVMDEPTAGVDHDNQESLAELLGGLVHDGASVLLVAHELGPLRPLIDRAVVLQDGTVAYDGPVDSLIGEDHAHVHPHGGRPHLPEGLGGEGIWR</sequence>
<dbReference type="EMBL" id="CP026952">
    <property type="protein sequence ID" value="AWB92838.1"/>
    <property type="molecule type" value="Genomic_DNA"/>
</dbReference>
<dbReference type="KEGG" id="aez:C3E78_11840"/>
<dbReference type="RefSeq" id="WP_108578620.1">
    <property type="nucleotide sequence ID" value="NZ_CP026952.1"/>
</dbReference>
<dbReference type="OrthoDB" id="5296765at2"/>
<dbReference type="InterPro" id="IPR017871">
    <property type="entry name" value="ABC_transporter-like_CS"/>
</dbReference>
<accession>A0A5F2EX84</accession>
<gene>
    <name evidence="4" type="ORF">C3E78_11840</name>
</gene>
<dbReference type="GO" id="GO:0016887">
    <property type="term" value="F:ATP hydrolysis activity"/>
    <property type="evidence" value="ECO:0007669"/>
    <property type="project" value="InterPro"/>
</dbReference>
<dbReference type="Gene3D" id="3.40.50.300">
    <property type="entry name" value="P-loop containing nucleotide triphosphate hydrolases"/>
    <property type="match status" value="1"/>
</dbReference>
<keyword evidence="5" id="KW-1185">Reference proteome</keyword>
<dbReference type="Pfam" id="PF00005">
    <property type="entry name" value="ABC_tran"/>
    <property type="match status" value="1"/>
</dbReference>
<reference evidence="5" key="1">
    <citation type="submission" date="2018-01" db="EMBL/GenBank/DDBJ databases">
        <authorList>
            <person name="Li J."/>
        </authorList>
    </citation>
    <scope>NUCLEOTIDE SEQUENCE [LARGE SCALE GENOMIC DNA]</scope>
    <source>
        <strain evidence="5">592</strain>
    </source>
</reference>